<keyword evidence="2" id="KW-1133">Transmembrane helix</keyword>
<feature type="transmembrane region" description="Helical" evidence="2">
    <location>
        <begin position="6"/>
        <end position="26"/>
    </location>
</feature>
<dbReference type="EMBL" id="CP117811">
    <property type="protein sequence ID" value="WDE95884.1"/>
    <property type="molecule type" value="Genomic_DNA"/>
</dbReference>
<accession>A0ABY7VQ90</accession>
<dbReference type="PROSITE" id="PS51257">
    <property type="entry name" value="PROKAR_LIPOPROTEIN"/>
    <property type="match status" value="1"/>
</dbReference>
<keyword evidence="4" id="KW-1185">Reference proteome</keyword>
<evidence type="ECO:0000313" key="3">
    <source>
        <dbReference type="EMBL" id="WDE95884.1"/>
    </source>
</evidence>
<evidence type="ECO:0000313" key="4">
    <source>
        <dbReference type="Proteomes" id="UP001214250"/>
    </source>
</evidence>
<organism evidence="3 4">
    <name type="scientific">Lentisphaera profundi</name>
    <dbReference type="NCBI Taxonomy" id="1658616"/>
    <lineage>
        <taxon>Bacteria</taxon>
        <taxon>Pseudomonadati</taxon>
        <taxon>Lentisphaerota</taxon>
        <taxon>Lentisphaeria</taxon>
        <taxon>Lentisphaerales</taxon>
        <taxon>Lentisphaeraceae</taxon>
        <taxon>Lentisphaera</taxon>
    </lineage>
</organism>
<proteinExistence type="predicted"/>
<keyword evidence="2" id="KW-0812">Transmembrane</keyword>
<evidence type="ECO:0000256" key="1">
    <source>
        <dbReference type="SAM" id="Coils"/>
    </source>
</evidence>
<keyword evidence="2" id="KW-0472">Membrane</keyword>
<protein>
    <submittedName>
        <fullName evidence="3">Uncharacterized protein</fullName>
    </submittedName>
</protein>
<name>A0ABY7VQ90_9BACT</name>
<dbReference type="Proteomes" id="UP001214250">
    <property type="component" value="Chromosome 1"/>
</dbReference>
<gene>
    <name evidence="3" type="ORF">PQO03_09160</name>
</gene>
<evidence type="ECO:0000256" key="2">
    <source>
        <dbReference type="SAM" id="Phobius"/>
    </source>
</evidence>
<sequence length="403" mass="44848">MLILNRFLNVINLILAIAACGTALLLNQRRIELRERANVFADIIVESVVEVDGKTGTDTWLGNGLGDDIKAEQLGWEAYHTDPEAVKAQLAKINELMAQATQHRNQLSKEIFRLGDALKTPFKNEETAIVRTLNQFGQTETEVKAIESHIQDLQKRELEIVTQIVTLSETINKGIEAGDINDPSTLEDQSYSTPLEKLNRNVKNIYDRANTLSTTLKKAIAAAPLVDWTADSDQLSSEDEYASQTDKFIADMEAYNKKIKEFQAAAEKIEELTINAEELALNLEEANGELNELKNTIGKKDTEIARLARQVEILTPEDDAVGAMPQHLTAEVLEVNTTFDFIVLNKGSEDDVFNKGEMLIHNNGEYVCKVRITRVLDNQAIAEVLNVARKGMPEVGFQAIVAK</sequence>
<feature type="coiled-coil region" evidence="1">
    <location>
        <begin position="252"/>
        <end position="310"/>
    </location>
</feature>
<dbReference type="RefSeq" id="WP_274149741.1">
    <property type="nucleotide sequence ID" value="NZ_CP117811.1"/>
</dbReference>
<reference evidence="3 4" key="1">
    <citation type="submission" date="2023-02" db="EMBL/GenBank/DDBJ databases">
        <title>Genome sequence of Lentisphaera profundi SAORIC-696.</title>
        <authorList>
            <person name="Kim e."/>
            <person name="Cho J.-C."/>
            <person name="Choi A."/>
            <person name="Kang I."/>
        </authorList>
    </citation>
    <scope>NUCLEOTIDE SEQUENCE [LARGE SCALE GENOMIC DNA]</scope>
    <source>
        <strain evidence="3 4">SAORIC-696</strain>
    </source>
</reference>
<keyword evidence="1" id="KW-0175">Coiled coil</keyword>